<protein>
    <submittedName>
        <fullName evidence="1">Uncharacterized protein</fullName>
    </submittedName>
</protein>
<keyword evidence="2" id="KW-1185">Reference proteome</keyword>
<dbReference type="Proteomes" id="UP001412067">
    <property type="component" value="Unassembled WGS sequence"/>
</dbReference>
<evidence type="ECO:0000313" key="2">
    <source>
        <dbReference type="Proteomes" id="UP001412067"/>
    </source>
</evidence>
<sequence length="178" mass="19995">MSVKFLCLGVRTQICVRGLWDFDTWRRKSFVFVSWKTPYHLSSRYKNPKLRCEFFLAFFSKGNLIASRCGAAVVRDSKAEEALTFGPLERKEDENRRRSKLASKTEEEVPLHALEADLPSNTTYISNQSWKEAGWPSSLHMFLSPLLNLVVERILEVVPRGGGGGSKVGGVEAAGEGR</sequence>
<name>A0ABR2LF44_9ASPA</name>
<reference evidence="1 2" key="1">
    <citation type="journal article" date="2022" name="Nat. Plants">
        <title>Genomes of leafy and leafless Platanthera orchids illuminate the evolution of mycoheterotrophy.</title>
        <authorList>
            <person name="Li M.H."/>
            <person name="Liu K.W."/>
            <person name="Li Z."/>
            <person name="Lu H.C."/>
            <person name="Ye Q.L."/>
            <person name="Zhang D."/>
            <person name="Wang J.Y."/>
            <person name="Li Y.F."/>
            <person name="Zhong Z.M."/>
            <person name="Liu X."/>
            <person name="Yu X."/>
            <person name="Liu D.K."/>
            <person name="Tu X.D."/>
            <person name="Liu B."/>
            <person name="Hao Y."/>
            <person name="Liao X.Y."/>
            <person name="Jiang Y.T."/>
            <person name="Sun W.H."/>
            <person name="Chen J."/>
            <person name="Chen Y.Q."/>
            <person name="Ai Y."/>
            <person name="Zhai J.W."/>
            <person name="Wu S.S."/>
            <person name="Zhou Z."/>
            <person name="Hsiao Y.Y."/>
            <person name="Wu W.L."/>
            <person name="Chen Y.Y."/>
            <person name="Lin Y.F."/>
            <person name="Hsu J.L."/>
            <person name="Li C.Y."/>
            <person name="Wang Z.W."/>
            <person name="Zhao X."/>
            <person name="Zhong W.Y."/>
            <person name="Ma X.K."/>
            <person name="Ma L."/>
            <person name="Huang J."/>
            <person name="Chen G.Z."/>
            <person name="Huang M.Z."/>
            <person name="Huang L."/>
            <person name="Peng D.H."/>
            <person name="Luo Y.B."/>
            <person name="Zou S.Q."/>
            <person name="Chen S.P."/>
            <person name="Lan S."/>
            <person name="Tsai W.C."/>
            <person name="Van de Peer Y."/>
            <person name="Liu Z.J."/>
        </authorList>
    </citation>
    <scope>NUCLEOTIDE SEQUENCE [LARGE SCALE GENOMIC DNA]</scope>
    <source>
        <strain evidence="1">Lor288</strain>
    </source>
</reference>
<proteinExistence type="predicted"/>
<comment type="caution">
    <text evidence="1">The sequence shown here is derived from an EMBL/GenBank/DDBJ whole genome shotgun (WGS) entry which is preliminary data.</text>
</comment>
<accession>A0ABR2LF44</accession>
<dbReference type="EMBL" id="JBBWWR010000020">
    <property type="protein sequence ID" value="KAK8939644.1"/>
    <property type="molecule type" value="Genomic_DNA"/>
</dbReference>
<gene>
    <name evidence="1" type="ORF">KSP40_PGU012243</name>
</gene>
<evidence type="ECO:0000313" key="1">
    <source>
        <dbReference type="EMBL" id="KAK8939644.1"/>
    </source>
</evidence>
<organism evidence="1 2">
    <name type="scientific">Platanthera guangdongensis</name>
    <dbReference type="NCBI Taxonomy" id="2320717"/>
    <lineage>
        <taxon>Eukaryota</taxon>
        <taxon>Viridiplantae</taxon>
        <taxon>Streptophyta</taxon>
        <taxon>Embryophyta</taxon>
        <taxon>Tracheophyta</taxon>
        <taxon>Spermatophyta</taxon>
        <taxon>Magnoliopsida</taxon>
        <taxon>Liliopsida</taxon>
        <taxon>Asparagales</taxon>
        <taxon>Orchidaceae</taxon>
        <taxon>Orchidoideae</taxon>
        <taxon>Orchideae</taxon>
        <taxon>Orchidinae</taxon>
        <taxon>Platanthera</taxon>
    </lineage>
</organism>